<comment type="caution">
    <text evidence="1">The sequence shown here is derived from an EMBL/GenBank/DDBJ whole genome shotgun (WGS) entry which is preliminary data.</text>
</comment>
<keyword evidence="2" id="KW-1185">Reference proteome</keyword>
<organism evidence="1 2">
    <name type="scientific">Photobacterium jeanii</name>
    <dbReference type="NCBI Taxonomy" id="858640"/>
    <lineage>
        <taxon>Bacteria</taxon>
        <taxon>Pseudomonadati</taxon>
        <taxon>Pseudomonadota</taxon>
        <taxon>Gammaproteobacteria</taxon>
        <taxon>Vibrionales</taxon>
        <taxon>Vibrionaceae</taxon>
        <taxon>Photobacterium</taxon>
    </lineage>
</organism>
<protein>
    <submittedName>
        <fullName evidence="1">Uncharacterized protein</fullName>
    </submittedName>
</protein>
<dbReference type="OrthoDB" id="6215512at2"/>
<proteinExistence type="predicted"/>
<dbReference type="AlphaFoldDB" id="A0A178K8W2"/>
<reference evidence="1 2" key="1">
    <citation type="submission" date="2016-03" db="EMBL/GenBank/DDBJ databases">
        <title>Photobacterium proteolyticum sp. nov. a protease producing bacterium isolated from ocean sediments of Laizhou Bay.</title>
        <authorList>
            <person name="Li Y."/>
        </authorList>
    </citation>
    <scope>NUCLEOTIDE SEQUENCE [LARGE SCALE GENOMIC DNA]</scope>
    <source>
        <strain evidence="1 2">R-40508</strain>
    </source>
</reference>
<dbReference type="Proteomes" id="UP000078503">
    <property type="component" value="Unassembled WGS sequence"/>
</dbReference>
<evidence type="ECO:0000313" key="2">
    <source>
        <dbReference type="Proteomes" id="UP000078503"/>
    </source>
</evidence>
<name>A0A178K8W2_9GAMM</name>
<evidence type="ECO:0000313" key="1">
    <source>
        <dbReference type="EMBL" id="OAN13103.1"/>
    </source>
</evidence>
<dbReference type="EMBL" id="LVHF01000029">
    <property type="protein sequence ID" value="OAN13103.1"/>
    <property type="molecule type" value="Genomic_DNA"/>
</dbReference>
<accession>A0A178K8W2</accession>
<sequence length="83" mass="9038">MNIGNEVIETLDELESFLTSVEDGGLGLTNVAGVAMATSNADGRPFVAVLDDKHQLLLGRWVSQDVYENGKDLVRTGPKRKKH</sequence>
<gene>
    <name evidence="1" type="ORF">A3K86_15680</name>
</gene>
<dbReference type="RefSeq" id="WP_068333141.1">
    <property type="nucleotide sequence ID" value="NZ_LVHF01000029.1"/>
</dbReference>